<reference evidence="1" key="1">
    <citation type="journal article" date="2014" name="Int. J. Syst. Evol. Microbiol.">
        <title>Complete genome sequence of Corynebacterium casei LMG S-19264T (=DSM 44701T), isolated from a smear-ripened cheese.</title>
        <authorList>
            <consortium name="US DOE Joint Genome Institute (JGI-PGF)"/>
            <person name="Walter F."/>
            <person name="Albersmeier A."/>
            <person name="Kalinowski J."/>
            <person name="Ruckert C."/>
        </authorList>
    </citation>
    <scope>NUCLEOTIDE SEQUENCE</scope>
    <source>
        <strain evidence="1">CGMCC 1.15478</strain>
    </source>
</reference>
<dbReference type="EMBL" id="BMJH01000002">
    <property type="protein sequence ID" value="GGC68646.1"/>
    <property type="molecule type" value="Genomic_DNA"/>
</dbReference>
<sequence>MSDPVRQLAEFPLLEAIFGRRSRRFGTGMKIPSGPLAFESQKQPRPLTALEQSMLIASGTGMTGWTFGVPHGPDRPDAHAHYSQRFTGRTAPTAAGSGTPVLFYTDDDGTYVTNTRDAVPSRQHEYSGGGTHDIVQTCQKCTRQLSDRRLDLPAQAPHMLPPNYWMANQPGSTLFMPVGDASEQVLVLLAMVLANGSVVIDDDLGCRAGNLDPYIRSGLLDASAPPTPLSVLHQIAYESSCAELSFMAHNIVLTMQAMGLGGLFLAGLNRWSVLGAFADKGVRGLGFRFVSDDRWILPNPVGLDGVYEGLCPPYYPDMRSAVAEFVRRKFGPGGAYDPDTEGPWIDSERVKRTVEPYSDEFTACLGEIAQYIYDKFGRFPGTFTTMVLTGYVQAVHLDTEFYDTHYKPGAYLQTHTDHNTAWH</sequence>
<organism evidence="1 2">
    <name type="scientific">Hoyosella rhizosphaerae</name>
    <dbReference type="NCBI Taxonomy" id="1755582"/>
    <lineage>
        <taxon>Bacteria</taxon>
        <taxon>Bacillati</taxon>
        <taxon>Actinomycetota</taxon>
        <taxon>Actinomycetes</taxon>
        <taxon>Mycobacteriales</taxon>
        <taxon>Hoyosellaceae</taxon>
        <taxon>Hoyosella</taxon>
    </lineage>
</organism>
<comment type="caution">
    <text evidence="1">The sequence shown here is derived from an EMBL/GenBank/DDBJ whole genome shotgun (WGS) entry which is preliminary data.</text>
</comment>
<evidence type="ECO:0000313" key="1">
    <source>
        <dbReference type="EMBL" id="GGC68646.1"/>
    </source>
</evidence>
<evidence type="ECO:0000313" key="2">
    <source>
        <dbReference type="Proteomes" id="UP000641514"/>
    </source>
</evidence>
<accession>A0A916UCR1</accession>
<dbReference type="AlphaFoldDB" id="A0A916UCR1"/>
<keyword evidence="2" id="KW-1185">Reference proteome</keyword>
<protein>
    <submittedName>
        <fullName evidence="1">Uncharacterized protein</fullName>
    </submittedName>
</protein>
<dbReference type="RefSeq" id="WP_188674374.1">
    <property type="nucleotide sequence ID" value="NZ_BMJH01000002.1"/>
</dbReference>
<reference evidence="1" key="2">
    <citation type="submission" date="2020-09" db="EMBL/GenBank/DDBJ databases">
        <authorList>
            <person name="Sun Q."/>
            <person name="Zhou Y."/>
        </authorList>
    </citation>
    <scope>NUCLEOTIDE SEQUENCE</scope>
    <source>
        <strain evidence="1">CGMCC 1.15478</strain>
    </source>
</reference>
<gene>
    <name evidence="1" type="ORF">GCM10011410_21770</name>
</gene>
<proteinExistence type="predicted"/>
<name>A0A916UCR1_9ACTN</name>
<dbReference type="Proteomes" id="UP000641514">
    <property type="component" value="Unassembled WGS sequence"/>
</dbReference>